<dbReference type="Pfam" id="PF00583">
    <property type="entry name" value="Acetyltransf_1"/>
    <property type="match status" value="1"/>
</dbReference>
<keyword evidence="2" id="KW-0689">Ribosomal protein</keyword>
<dbReference type="SUPFAM" id="SSF55729">
    <property type="entry name" value="Acyl-CoA N-acyltransferases (Nat)"/>
    <property type="match status" value="1"/>
</dbReference>
<feature type="domain" description="N-acetyltransferase" evidence="1">
    <location>
        <begin position="1"/>
        <end position="153"/>
    </location>
</feature>
<dbReference type="InterPro" id="IPR016181">
    <property type="entry name" value="Acyl_CoA_acyltransferase"/>
</dbReference>
<dbReference type="GO" id="GO:0005840">
    <property type="term" value="C:ribosome"/>
    <property type="evidence" value="ECO:0007669"/>
    <property type="project" value="UniProtKB-KW"/>
</dbReference>
<reference evidence="3" key="1">
    <citation type="submission" date="2016-10" db="EMBL/GenBank/DDBJ databases">
        <authorList>
            <person name="Varghese N."/>
            <person name="Submissions S."/>
        </authorList>
    </citation>
    <scope>NUCLEOTIDE SEQUENCE [LARGE SCALE GENOMIC DNA]</scope>
    <source>
        <strain evidence="3">DSM 4771</strain>
    </source>
</reference>
<sequence>MWIREMDERSARKTMEWRYEPPYDLYNDPFSEESLQEKLDGSYRAVLDENGELFGFYCTGESAVIPVGKKLGVYEDAAIDIGLGMCPDMTGKGYGRAFMAAIIEDINTEETLRLSVAVFNERAIKLYEAFGFERAHRFETEKNAFITMLRTSDN</sequence>
<dbReference type="STRING" id="86666.SAMN04490247_0726"/>
<keyword evidence="3" id="KW-1185">Reference proteome</keyword>
<gene>
    <name evidence="2" type="ORF">SAMN04490247_0726</name>
</gene>
<evidence type="ECO:0000259" key="1">
    <source>
        <dbReference type="PROSITE" id="PS51186"/>
    </source>
</evidence>
<accession>A0A1G8QZI3</accession>
<evidence type="ECO:0000313" key="3">
    <source>
        <dbReference type="Proteomes" id="UP000199225"/>
    </source>
</evidence>
<dbReference type="Gene3D" id="3.40.630.30">
    <property type="match status" value="1"/>
</dbReference>
<dbReference type="PROSITE" id="PS51186">
    <property type="entry name" value="GNAT"/>
    <property type="match status" value="1"/>
</dbReference>
<dbReference type="InterPro" id="IPR000182">
    <property type="entry name" value="GNAT_dom"/>
</dbReference>
<name>A0A1G8QZI3_9BACI</name>
<dbReference type="EMBL" id="FNEV01000002">
    <property type="protein sequence ID" value="SDJ10136.1"/>
    <property type="molecule type" value="Genomic_DNA"/>
</dbReference>
<proteinExistence type="predicted"/>
<organism evidence="2 3">
    <name type="scientific">Salimicrobium halophilum</name>
    <dbReference type="NCBI Taxonomy" id="86666"/>
    <lineage>
        <taxon>Bacteria</taxon>
        <taxon>Bacillati</taxon>
        <taxon>Bacillota</taxon>
        <taxon>Bacilli</taxon>
        <taxon>Bacillales</taxon>
        <taxon>Bacillaceae</taxon>
        <taxon>Salimicrobium</taxon>
    </lineage>
</organism>
<dbReference type="Proteomes" id="UP000199225">
    <property type="component" value="Unassembled WGS sequence"/>
</dbReference>
<keyword evidence="2" id="KW-0687">Ribonucleoprotein</keyword>
<dbReference type="GO" id="GO:0016747">
    <property type="term" value="F:acyltransferase activity, transferring groups other than amino-acyl groups"/>
    <property type="evidence" value="ECO:0007669"/>
    <property type="project" value="InterPro"/>
</dbReference>
<protein>
    <submittedName>
        <fullName evidence="2">Ribosomal protein S18 acetylase RimI</fullName>
    </submittedName>
</protein>
<evidence type="ECO:0000313" key="2">
    <source>
        <dbReference type="EMBL" id="SDJ10136.1"/>
    </source>
</evidence>
<dbReference type="RefSeq" id="WP_245688085.1">
    <property type="nucleotide sequence ID" value="NZ_FNEV01000002.1"/>
</dbReference>
<dbReference type="AlphaFoldDB" id="A0A1G8QZI3"/>